<accession>A0A7W8E372</accession>
<keyword evidence="7" id="KW-1185">Reference proteome</keyword>
<feature type="transmembrane region" description="Helical" evidence="5">
    <location>
        <begin position="128"/>
        <end position="147"/>
    </location>
</feature>
<feature type="transmembrane region" description="Helical" evidence="5">
    <location>
        <begin position="100"/>
        <end position="122"/>
    </location>
</feature>
<dbReference type="CDD" id="cd13128">
    <property type="entry name" value="MATE_Wzx_like"/>
    <property type="match status" value="1"/>
</dbReference>
<reference evidence="6 7" key="1">
    <citation type="submission" date="2020-08" db="EMBL/GenBank/DDBJ databases">
        <title>Genomic Encyclopedia of Type Strains, Phase IV (KMG-V): Genome sequencing to study the core and pangenomes of soil and plant-associated prokaryotes.</title>
        <authorList>
            <person name="Whitman W."/>
        </authorList>
    </citation>
    <scope>NUCLEOTIDE SEQUENCE [LARGE SCALE GENOMIC DNA]</scope>
    <source>
        <strain evidence="6 7">M8UP14</strain>
    </source>
</reference>
<feature type="transmembrane region" description="Helical" evidence="5">
    <location>
        <begin position="185"/>
        <end position="205"/>
    </location>
</feature>
<dbReference type="GO" id="GO:0016020">
    <property type="term" value="C:membrane"/>
    <property type="evidence" value="ECO:0007669"/>
    <property type="project" value="UniProtKB-SubCell"/>
</dbReference>
<dbReference type="AlphaFoldDB" id="A0A7W8E372"/>
<dbReference type="PANTHER" id="PTHR43424">
    <property type="entry name" value="LOCUS PUTATIVE PROTEIN 1-RELATED"/>
    <property type="match status" value="1"/>
</dbReference>
<feature type="transmembrane region" description="Helical" evidence="5">
    <location>
        <begin position="339"/>
        <end position="358"/>
    </location>
</feature>
<feature type="transmembrane region" description="Helical" evidence="5">
    <location>
        <begin position="226"/>
        <end position="247"/>
    </location>
</feature>
<feature type="transmembrane region" description="Helical" evidence="5">
    <location>
        <begin position="311"/>
        <end position="333"/>
    </location>
</feature>
<feature type="transmembrane region" description="Helical" evidence="5">
    <location>
        <begin position="159"/>
        <end position="179"/>
    </location>
</feature>
<evidence type="ECO:0000313" key="6">
    <source>
        <dbReference type="EMBL" id="MBB5057287.1"/>
    </source>
</evidence>
<feature type="transmembrane region" description="Helical" evidence="5">
    <location>
        <begin position="273"/>
        <end position="290"/>
    </location>
</feature>
<evidence type="ECO:0000256" key="4">
    <source>
        <dbReference type="ARBA" id="ARBA00023136"/>
    </source>
</evidence>
<feature type="transmembrane region" description="Helical" evidence="5">
    <location>
        <begin position="34"/>
        <end position="52"/>
    </location>
</feature>
<keyword evidence="2 5" id="KW-0812">Transmembrane</keyword>
<feature type="transmembrane region" description="Helical" evidence="5">
    <location>
        <begin position="370"/>
        <end position="391"/>
    </location>
</feature>
<evidence type="ECO:0000256" key="2">
    <source>
        <dbReference type="ARBA" id="ARBA00022692"/>
    </source>
</evidence>
<dbReference type="Proteomes" id="UP000540989">
    <property type="component" value="Unassembled WGS sequence"/>
</dbReference>
<comment type="caution">
    <text evidence="6">The sequence shown here is derived from an EMBL/GenBank/DDBJ whole genome shotgun (WGS) entry which is preliminary data.</text>
</comment>
<evidence type="ECO:0000256" key="3">
    <source>
        <dbReference type="ARBA" id="ARBA00022989"/>
    </source>
</evidence>
<feature type="transmembrane region" description="Helical" evidence="5">
    <location>
        <begin position="397"/>
        <end position="418"/>
    </location>
</feature>
<evidence type="ECO:0000256" key="5">
    <source>
        <dbReference type="SAM" id="Phobius"/>
    </source>
</evidence>
<dbReference type="RefSeq" id="WP_184215910.1">
    <property type="nucleotide sequence ID" value="NZ_JACHIP010000002.1"/>
</dbReference>
<evidence type="ECO:0000313" key="7">
    <source>
        <dbReference type="Proteomes" id="UP000540989"/>
    </source>
</evidence>
<organism evidence="6 7">
    <name type="scientific">Granulicella aggregans</name>
    <dbReference type="NCBI Taxonomy" id="474949"/>
    <lineage>
        <taxon>Bacteria</taxon>
        <taxon>Pseudomonadati</taxon>
        <taxon>Acidobacteriota</taxon>
        <taxon>Terriglobia</taxon>
        <taxon>Terriglobales</taxon>
        <taxon>Acidobacteriaceae</taxon>
        <taxon>Granulicella</taxon>
    </lineage>
</organism>
<dbReference type="InterPro" id="IPR052556">
    <property type="entry name" value="PolySynth_Transporter"/>
</dbReference>
<evidence type="ECO:0000256" key="1">
    <source>
        <dbReference type="ARBA" id="ARBA00004141"/>
    </source>
</evidence>
<dbReference type="InterPro" id="IPR002797">
    <property type="entry name" value="Polysacc_synth"/>
</dbReference>
<dbReference type="Pfam" id="PF01943">
    <property type="entry name" value="Polysacc_synt"/>
    <property type="match status" value="1"/>
</dbReference>
<dbReference type="PANTHER" id="PTHR43424:SF1">
    <property type="entry name" value="LOCUS PUTATIVE PROTEIN 1-RELATED"/>
    <property type="match status" value="1"/>
</dbReference>
<protein>
    <submittedName>
        <fullName evidence="6">PST family polysaccharide transporter</fullName>
    </submittedName>
</protein>
<name>A0A7W8E372_9BACT</name>
<proteinExistence type="predicted"/>
<dbReference type="EMBL" id="JACHIP010000002">
    <property type="protein sequence ID" value="MBB5057287.1"/>
    <property type="molecule type" value="Genomic_DNA"/>
</dbReference>
<feature type="transmembrane region" description="Helical" evidence="5">
    <location>
        <begin position="58"/>
        <end position="80"/>
    </location>
</feature>
<keyword evidence="3 5" id="KW-1133">Transmembrane helix</keyword>
<sequence length="440" mass="48668">MQWLRERGLLELNRVGPGLRKIIENMGWLLVDRFVRMGMGLFVGVWVARYLGPAQFGSLNFALAFIALFTTATTLGLEGILVRELLHNPRDTDEMLGTTLALRTGGGLLSVALSIATVKFIQPHDQQALILVSILSFNLIFQAFDTIDSFFQSEVKSKITVWAKNLAFLLFAGIRVSLIHVRAPLWTFAASYAGEIAFGALFLTLGYRLSGGRIFAWRVSKARAMLLLKESWPVIFSGMAIMVYMRIDAVMLKVMQGDLAVGLYSAATRVSEVWYFIPTAIVSSVSPAIIRAKDDPTLFYGRLRKLFSMMTITACVIGAIVALASHAIIRTLYASSYSGAAPVLAVHVWASVFVFLGVAQSPWDLSKNLLSLSLYRTFSGAIINIVMNLYLIPRYSAMGAAIATVVSYAISSVFANALSARTRPIFFMQMKSFLPYRFWI</sequence>
<gene>
    <name evidence="6" type="ORF">HDF16_001972</name>
</gene>
<comment type="subcellular location">
    <subcellularLocation>
        <location evidence="1">Membrane</location>
        <topology evidence="1">Multi-pass membrane protein</topology>
    </subcellularLocation>
</comment>
<keyword evidence="4 5" id="KW-0472">Membrane</keyword>